<dbReference type="InterPro" id="IPR007627">
    <property type="entry name" value="RNA_pol_sigma70_r2"/>
</dbReference>
<comment type="caution">
    <text evidence="8">The sequence shown here is derived from an EMBL/GenBank/DDBJ whole genome shotgun (WGS) entry which is preliminary data.</text>
</comment>
<gene>
    <name evidence="8" type="ORF">SK854_06590</name>
</gene>
<feature type="domain" description="RNA polymerase sigma-70 region 2" evidence="6">
    <location>
        <begin position="31"/>
        <end position="99"/>
    </location>
</feature>
<dbReference type="InterPro" id="IPR036388">
    <property type="entry name" value="WH-like_DNA-bd_sf"/>
</dbReference>
<dbReference type="InterPro" id="IPR039425">
    <property type="entry name" value="RNA_pol_sigma-70-like"/>
</dbReference>
<keyword evidence="9" id="KW-1185">Reference proteome</keyword>
<dbReference type="NCBIfam" id="TIGR02983">
    <property type="entry name" value="SigE-fam_strep"/>
    <property type="match status" value="1"/>
</dbReference>
<accession>A0ABU4UST0</accession>
<evidence type="ECO:0000256" key="2">
    <source>
        <dbReference type="ARBA" id="ARBA00023015"/>
    </source>
</evidence>
<dbReference type="Proteomes" id="UP001285352">
    <property type="component" value="Unassembled WGS sequence"/>
</dbReference>
<keyword evidence="4" id="KW-0238">DNA-binding</keyword>
<dbReference type="Gene3D" id="1.10.10.10">
    <property type="entry name" value="Winged helix-like DNA-binding domain superfamily/Winged helix DNA-binding domain"/>
    <property type="match status" value="1"/>
</dbReference>
<evidence type="ECO:0000256" key="4">
    <source>
        <dbReference type="ARBA" id="ARBA00023125"/>
    </source>
</evidence>
<protein>
    <submittedName>
        <fullName evidence="8">SigE family RNA polymerase sigma factor</fullName>
    </submittedName>
</protein>
<evidence type="ECO:0000256" key="5">
    <source>
        <dbReference type="ARBA" id="ARBA00023163"/>
    </source>
</evidence>
<dbReference type="SUPFAM" id="SSF88946">
    <property type="entry name" value="Sigma2 domain of RNA polymerase sigma factors"/>
    <property type="match status" value="1"/>
</dbReference>
<dbReference type="InterPro" id="IPR013249">
    <property type="entry name" value="RNA_pol_sigma70_r4_t2"/>
</dbReference>
<dbReference type="InterPro" id="IPR014325">
    <property type="entry name" value="RNA_pol_sigma-E_actinobac"/>
</dbReference>
<evidence type="ECO:0000259" key="6">
    <source>
        <dbReference type="Pfam" id="PF04542"/>
    </source>
</evidence>
<dbReference type="InterPro" id="IPR014284">
    <property type="entry name" value="RNA_pol_sigma-70_dom"/>
</dbReference>
<evidence type="ECO:0000256" key="1">
    <source>
        <dbReference type="ARBA" id="ARBA00010641"/>
    </source>
</evidence>
<evidence type="ECO:0000259" key="7">
    <source>
        <dbReference type="Pfam" id="PF08281"/>
    </source>
</evidence>
<dbReference type="Pfam" id="PF08281">
    <property type="entry name" value="Sigma70_r4_2"/>
    <property type="match status" value="1"/>
</dbReference>
<name>A0ABU4UST0_9PSEU</name>
<proteinExistence type="inferred from homology"/>
<dbReference type="Pfam" id="PF04542">
    <property type="entry name" value="Sigma70_r2"/>
    <property type="match status" value="1"/>
</dbReference>
<dbReference type="CDD" id="cd06171">
    <property type="entry name" value="Sigma70_r4"/>
    <property type="match status" value="1"/>
</dbReference>
<organism evidence="8 9">
    <name type="scientific">Lentzea sokolovensis</name>
    <dbReference type="NCBI Taxonomy" id="3095429"/>
    <lineage>
        <taxon>Bacteria</taxon>
        <taxon>Bacillati</taxon>
        <taxon>Actinomycetota</taxon>
        <taxon>Actinomycetes</taxon>
        <taxon>Pseudonocardiales</taxon>
        <taxon>Pseudonocardiaceae</taxon>
        <taxon>Lentzea</taxon>
    </lineage>
</organism>
<dbReference type="RefSeq" id="WP_319974090.1">
    <property type="nucleotide sequence ID" value="NZ_JAXAVU010000004.1"/>
</dbReference>
<evidence type="ECO:0000313" key="8">
    <source>
        <dbReference type="EMBL" id="MDX8141770.1"/>
    </source>
</evidence>
<keyword evidence="3" id="KW-0731">Sigma factor</keyword>
<dbReference type="PANTHER" id="PTHR43133:SF50">
    <property type="entry name" value="ECF RNA POLYMERASE SIGMA FACTOR SIGM"/>
    <property type="match status" value="1"/>
</dbReference>
<comment type="similarity">
    <text evidence="1">Belongs to the sigma-70 factor family. ECF subfamily.</text>
</comment>
<evidence type="ECO:0000313" key="9">
    <source>
        <dbReference type="Proteomes" id="UP001285352"/>
    </source>
</evidence>
<dbReference type="EMBL" id="JAXAVU010000004">
    <property type="protein sequence ID" value="MDX8141770.1"/>
    <property type="molecule type" value="Genomic_DNA"/>
</dbReference>
<reference evidence="8 9" key="1">
    <citation type="submission" date="2023-11" db="EMBL/GenBank/DDBJ databases">
        <title>Lentzea sokolovensis, sp. nov., Lentzea kristufkii, sp. nov., and Lentzea miocenensis, sp. nov., rare actinobacteria from Sokolov Coal Basin, Miocene lacustrine sediment, Czech Republic.</title>
        <authorList>
            <person name="Lara A."/>
            <person name="Kotroba L."/>
            <person name="Nouioui I."/>
            <person name="Neumann-Schaal M."/>
            <person name="Mast Y."/>
            <person name="Chronakova A."/>
        </authorList>
    </citation>
    <scope>NUCLEOTIDE SEQUENCE [LARGE SCALE GENOMIC DNA]</scope>
    <source>
        <strain evidence="8 9">BCCO 10_0061</strain>
    </source>
</reference>
<keyword evidence="5" id="KW-0804">Transcription</keyword>
<keyword evidence="2" id="KW-0805">Transcription regulation</keyword>
<dbReference type="InterPro" id="IPR013325">
    <property type="entry name" value="RNA_pol_sigma_r2"/>
</dbReference>
<dbReference type="SUPFAM" id="SSF88659">
    <property type="entry name" value="Sigma3 and sigma4 domains of RNA polymerase sigma factors"/>
    <property type="match status" value="1"/>
</dbReference>
<sequence>MAEHAFIRIVLAATRAGPVMAPDWENEFTHLYDRCVDSMRFTAFLMCGNWHEAEDVLQSAFLKLYLAEPDLADRNGIEAYLHQIVVRTFIAERRRVRWRREKLTDAPPESLVVSPGAEDGLVVWEALSSMPARQRAVLVLRYWNDMSVEDVAAALGCSTGTVKSQSSKGLETLRRKLGPEFDRSRLEA</sequence>
<feature type="domain" description="RNA polymerase sigma factor 70 region 4 type 2" evidence="7">
    <location>
        <begin position="123"/>
        <end position="173"/>
    </location>
</feature>
<dbReference type="NCBIfam" id="TIGR02937">
    <property type="entry name" value="sigma70-ECF"/>
    <property type="match status" value="1"/>
</dbReference>
<dbReference type="Gene3D" id="1.10.1740.10">
    <property type="match status" value="1"/>
</dbReference>
<reference evidence="8 9" key="2">
    <citation type="submission" date="2023-11" db="EMBL/GenBank/DDBJ databases">
        <authorList>
            <person name="Lara A.C."/>
            <person name="Chronakova A."/>
        </authorList>
    </citation>
    <scope>NUCLEOTIDE SEQUENCE [LARGE SCALE GENOMIC DNA]</scope>
    <source>
        <strain evidence="8 9">BCCO 10_0061</strain>
    </source>
</reference>
<dbReference type="PANTHER" id="PTHR43133">
    <property type="entry name" value="RNA POLYMERASE ECF-TYPE SIGMA FACTO"/>
    <property type="match status" value="1"/>
</dbReference>
<dbReference type="InterPro" id="IPR013324">
    <property type="entry name" value="RNA_pol_sigma_r3/r4-like"/>
</dbReference>
<evidence type="ECO:0000256" key="3">
    <source>
        <dbReference type="ARBA" id="ARBA00023082"/>
    </source>
</evidence>